<dbReference type="AlphaFoldDB" id="A0A8J6P991"/>
<keyword evidence="2" id="KW-1185">Reference proteome</keyword>
<evidence type="ECO:0000313" key="1">
    <source>
        <dbReference type="EMBL" id="MBC9810888.1"/>
    </source>
</evidence>
<evidence type="ECO:0000313" key="2">
    <source>
        <dbReference type="Proteomes" id="UP000652681"/>
    </source>
</evidence>
<gene>
    <name evidence="1" type="ORF">H9Y05_00220</name>
</gene>
<dbReference type="RefSeq" id="WP_163492568.1">
    <property type="nucleotide sequence ID" value="NZ_JACVEL010000001.1"/>
</dbReference>
<proteinExistence type="predicted"/>
<protein>
    <submittedName>
        <fullName evidence="1">Uncharacterized protein</fullName>
    </submittedName>
</protein>
<accession>A0A8J6P991</accession>
<reference evidence="1" key="1">
    <citation type="submission" date="2020-09" db="EMBL/GenBank/DDBJ databases">
        <title>Taishania pollutisoli gen. nov., sp. nov., Isolated from Tetrabromobisphenol A-Contaminated Soil.</title>
        <authorList>
            <person name="Chen Q."/>
        </authorList>
    </citation>
    <scope>NUCLEOTIDE SEQUENCE</scope>
    <source>
        <strain evidence="1">CZZ-1</strain>
    </source>
</reference>
<organism evidence="1 2">
    <name type="scientific">Taishania pollutisoli</name>
    <dbReference type="NCBI Taxonomy" id="2766479"/>
    <lineage>
        <taxon>Bacteria</taxon>
        <taxon>Pseudomonadati</taxon>
        <taxon>Bacteroidota</taxon>
        <taxon>Flavobacteriia</taxon>
        <taxon>Flavobacteriales</taxon>
        <taxon>Crocinitomicaceae</taxon>
        <taxon>Taishania</taxon>
    </lineage>
</organism>
<name>A0A8J6P991_9FLAO</name>
<comment type="caution">
    <text evidence="1">The sequence shown here is derived from an EMBL/GenBank/DDBJ whole genome shotgun (WGS) entry which is preliminary data.</text>
</comment>
<dbReference type="Proteomes" id="UP000652681">
    <property type="component" value="Unassembled WGS sequence"/>
</dbReference>
<dbReference type="EMBL" id="JACVEL010000001">
    <property type="protein sequence ID" value="MBC9810888.1"/>
    <property type="molecule type" value="Genomic_DNA"/>
</dbReference>
<sequence>MKHILTILLLVVLVLPAAGQKRKYAKKKEADAKGTLFFYWGYNRSFYTKSNIQFKGSGYDFTMAGARAHDNPSKLGWHYLNPTSLTVPQFNVRIGYYIKNNWAISVGYDHLKYIFADHNQVRLSGYIEPGLDTESNLSGNYDNVDYTTDRTNFHYENSDGLNYLRVELTRSYQWYETKSGWFGFTTNAGLSAGALLSYNDFRFAGQNDMRTISLSGYGLSAHLGLRFEFFQHVFLQANYGGGFMHQVHVKTRPNDVSAYARHAYGFMEMNAVIGAMFYIRTKNNCNSCPTW</sequence>